<keyword evidence="5" id="KW-1185">Reference proteome</keyword>
<keyword evidence="2" id="KW-0472">Membrane</keyword>
<dbReference type="EMBL" id="PDLM01000017">
    <property type="protein sequence ID" value="RDW58798.1"/>
    <property type="molecule type" value="Genomic_DNA"/>
</dbReference>
<dbReference type="Proteomes" id="UP000256645">
    <property type="component" value="Unassembled WGS sequence"/>
</dbReference>
<keyword evidence="2" id="KW-1133">Transmembrane helix</keyword>
<comment type="caution">
    <text evidence="4">The sequence shown here is derived from an EMBL/GenBank/DDBJ whole genome shotgun (WGS) entry which is preliminary data.</text>
</comment>
<evidence type="ECO:0000313" key="4">
    <source>
        <dbReference type="EMBL" id="RDW58798.1"/>
    </source>
</evidence>
<feature type="compositionally biased region" description="Low complexity" evidence="1">
    <location>
        <begin position="327"/>
        <end position="345"/>
    </location>
</feature>
<dbReference type="AlphaFoldDB" id="A0A3D8QB18"/>
<keyword evidence="2" id="KW-0812">Transmembrane</keyword>
<organism evidence="4 5">
    <name type="scientific">Coleophoma cylindrospora</name>
    <dbReference type="NCBI Taxonomy" id="1849047"/>
    <lineage>
        <taxon>Eukaryota</taxon>
        <taxon>Fungi</taxon>
        <taxon>Dikarya</taxon>
        <taxon>Ascomycota</taxon>
        <taxon>Pezizomycotina</taxon>
        <taxon>Leotiomycetes</taxon>
        <taxon>Helotiales</taxon>
        <taxon>Dermateaceae</taxon>
        <taxon>Coleophoma</taxon>
    </lineage>
</organism>
<feature type="chain" id="PRO_5017681291" description="Mid2 domain-containing protein" evidence="3">
    <location>
        <begin position="18"/>
        <end position="413"/>
    </location>
</feature>
<feature type="transmembrane region" description="Helical" evidence="2">
    <location>
        <begin position="266"/>
        <end position="289"/>
    </location>
</feature>
<gene>
    <name evidence="4" type="ORF">BP6252_13274</name>
</gene>
<proteinExistence type="predicted"/>
<evidence type="ECO:0000256" key="3">
    <source>
        <dbReference type="SAM" id="SignalP"/>
    </source>
</evidence>
<keyword evidence="3" id="KW-0732">Signal</keyword>
<feature type="region of interest" description="Disordered" evidence="1">
    <location>
        <begin position="296"/>
        <end position="413"/>
    </location>
</feature>
<sequence length="413" mass="42470">MFRSSLPLLFLIRIVSPFPWQGPRQTESATSTANWTPVPTSGSNEDISFLELIRRDIYPVSVCGWIGGDVAQPAYCSTQSSCVWNSDYGIVGCCATASSNCEFYTSCVDMNSPKQVGDSGNVFTCRGTSVCYSNTYPGDYKQWGCGSSDWATDVETSYAGMAADISLQIVFTGSAAQGSGIQTTAVTTTQEAVAIIPTSSSSLSPQVAVETSSSEGASPASASVLSSATSSSSSSTSTSTSSSSLSSSTNSPTSSAHVTSTSSVPVGAVAGGAVGGVALIALVAVLCFFRRRHNKSKSRNMHVVSNNQPMKDIGFPSPASREPLVPPTTHHTSGSSTPQSHQPSQAASEPQYDKRGVLIEHSPKPVPGSARSNKTSPSGLKKSTKPKTGASAGSGAKKPSRPKAGTAGPSSST</sequence>
<name>A0A3D8QB18_9HELO</name>
<feature type="region of interest" description="Disordered" evidence="1">
    <location>
        <begin position="205"/>
        <end position="260"/>
    </location>
</feature>
<dbReference type="STRING" id="1849047.A0A3D8QB18"/>
<feature type="compositionally biased region" description="Basic and acidic residues" evidence="1">
    <location>
        <begin position="351"/>
        <end position="363"/>
    </location>
</feature>
<accession>A0A3D8QB18</accession>
<reference evidence="4 5" key="1">
    <citation type="journal article" date="2018" name="IMA Fungus">
        <title>IMA Genome-F 9: Draft genome sequence of Annulohypoxylon stygium, Aspergillus mulundensis, Berkeleyomyces basicola (syn. Thielaviopsis basicola), Ceratocystis smalleyi, two Cercospora beticola strains, Coleophoma cylindrospora, Fusarium fracticaudum, Phialophora cf. hyalina, and Morchella septimelata.</title>
        <authorList>
            <person name="Wingfield B.D."/>
            <person name="Bills G.F."/>
            <person name="Dong Y."/>
            <person name="Huang W."/>
            <person name="Nel W.J."/>
            <person name="Swalarsk-Parry B.S."/>
            <person name="Vaghefi N."/>
            <person name="Wilken P.M."/>
            <person name="An Z."/>
            <person name="de Beer Z.W."/>
            <person name="De Vos L."/>
            <person name="Chen L."/>
            <person name="Duong T.A."/>
            <person name="Gao Y."/>
            <person name="Hammerbacher A."/>
            <person name="Kikkert J.R."/>
            <person name="Li Y."/>
            <person name="Li H."/>
            <person name="Li K."/>
            <person name="Li Q."/>
            <person name="Liu X."/>
            <person name="Ma X."/>
            <person name="Naidoo K."/>
            <person name="Pethybridge S.J."/>
            <person name="Sun J."/>
            <person name="Steenkamp E.T."/>
            <person name="van der Nest M.A."/>
            <person name="van Wyk S."/>
            <person name="Wingfield M.J."/>
            <person name="Xiong C."/>
            <person name="Yue Q."/>
            <person name="Zhang X."/>
        </authorList>
    </citation>
    <scope>NUCLEOTIDE SEQUENCE [LARGE SCALE GENOMIC DNA]</scope>
    <source>
        <strain evidence="4 5">BP6252</strain>
    </source>
</reference>
<protein>
    <recommendedName>
        <fullName evidence="6">Mid2 domain-containing protein</fullName>
    </recommendedName>
</protein>
<feature type="signal peptide" evidence="3">
    <location>
        <begin position="1"/>
        <end position="17"/>
    </location>
</feature>
<evidence type="ECO:0008006" key="6">
    <source>
        <dbReference type="Google" id="ProtNLM"/>
    </source>
</evidence>
<feature type="compositionally biased region" description="Low complexity" evidence="1">
    <location>
        <begin position="212"/>
        <end position="260"/>
    </location>
</feature>
<evidence type="ECO:0000313" key="5">
    <source>
        <dbReference type="Proteomes" id="UP000256645"/>
    </source>
</evidence>
<evidence type="ECO:0000256" key="1">
    <source>
        <dbReference type="SAM" id="MobiDB-lite"/>
    </source>
</evidence>
<evidence type="ECO:0000256" key="2">
    <source>
        <dbReference type="SAM" id="Phobius"/>
    </source>
</evidence>
<dbReference type="OrthoDB" id="5386093at2759"/>